<feature type="transmembrane region" description="Helical" evidence="1">
    <location>
        <begin position="45"/>
        <end position="61"/>
    </location>
</feature>
<organism evidence="2 3">
    <name type="scientific">Caenorhabditis remanei</name>
    <name type="common">Caenorhabditis vulgaris</name>
    <dbReference type="NCBI Taxonomy" id="31234"/>
    <lineage>
        <taxon>Eukaryota</taxon>
        <taxon>Metazoa</taxon>
        <taxon>Ecdysozoa</taxon>
        <taxon>Nematoda</taxon>
        <taxon>Chromadorea</taxon>
        <taxon>Rhabditida</taxon>
        <taxon>Rhabditina</taxon>
        <taxon>Rhabditomorpha</taxon>
        <taxon>Rhabditoidea</taxon>
        <taxon>Rhabditidae</taxon>
        <taxon>Peloderinae</taxon>
        <taxon>Caenorhabditis</taxon>
    </lineage>
</organism>
<dbReference type="KEGG" id="crq:GCK72_001358"/>
<gene>
    <name evidence="2" type="ORF">GCK72_001358</name>
</gene>
<evidence type="ECO:0000313" key="2">
    <source>
        <dbReference type="EMBL" id="KAF1769541.1"/>
    </source>
</evidence>
<dbReference type="EMBL" id="WUAV01000001">
    <property type="protein sequence ID" value="KAF1769541.1"/>
    <property type="molecule type" value="Genomic_DNA"/>
</dbReference>
<dbReference type="RefSeq" id="XP_053591575.1">
    <property type="nucleotide sequence ID" value="XM_053722930.1"/>
</dbReference>
<proteinExistence type="predicted"/>
<evidence type="ECO:0000256" key="1">
    <source>
        <dbReference type="SAM" id="Phobius"/>
    </source>
</evidence>
<dbReference type="Proteomes" id="UP000483820">
    <property type="component" value="Chromosome I"/>
</dbReference>
<accession>A0A6A5HQN2</accession>
<dbReference type="GeneID" id="78773252"/>
<keyword evidence="1" id="KW-1133">Transmembrane helix</keyword>
<comment type="caution">
    <text evidence="2">The sequence shown here is derived from an EMBL/GenBank/DDBJ whole genome shotgun (WGS) entry which is preliminary data.</text>
</comment>
<protein>
    <submittedName>
        <fullName evidence="2">Uncharacterized protein</fullName>
    </submittedName>
</protein>
<reference evidence="2 3" key="1">
    <citation type="submission" date="2019-12" db="EMBL/GenBank/DDBJ databases">
        <title>Chromosome-level assembly of the Caenorhabditis remanei genome.</title>
        <authorList>
            <person name="Teterina A.A."/>
            <person name="Willis J.H."/>
            <person name="Phillips P.C."/>
        </authorList>
    </citation>
    <scope>NUCLEOTIDE SEQUENCE [LARGE SCALE GENOMIC DNA]</scope>
    <source>
        <strain evidence="2 3">PX506</strain>
        <tissue evidence="2">Whole organism</tissue>
    </source>
</reference>
<keyword evidence="1" id="KW-0812">Transmembrane</keyword>
<evidence type="ECO:0000313" key="3">
    <source>
        <dbReference type="Proteomes" id="UP000483820"/>
    </source>
</evidence>
<name>A0A6A5HQN2_CAERE</name>
<sequence length="90" mass="9832">MKSVSSKRSQYISRRVVEQKEEGIDGTFLEIVMGEINKETTRMRYLQWVMVICFVLLAISTNESLACIGGGGGCCMTSGCPNPCAGFGKK</sequence>
<dbReference type="CTD" id="78773252"/>
<dbReference type="AlphaFoldDB" id="A0A6A5HQN2"/>
<keyword evidence="1" id="KW-0472">Membrane</keyword>